<evidence type="ECO:0000313" key="1">
    <source>
        <dbReference type="EMBL" id="WWQ62369.1"/>
    </source>
</evidence>
<protein>
    <submittedName>
        <fullName evidence="1">Uncharacterized protein</fullName>
    </submittedName>
</protein>
<organism evidence="1 2">
    <name type="scientific">Streptomyces citrinus</name>
    <dbReference type="NCBI Taxonomy" id="3118173"/>
    <lineage>
        <taxon>Bacteria</taxon>
        <taxon>Bacillati</taxon>
        <taxon>Actinomycetota</taxon>
        <taxon>Actinomycetes</taxon>
        <taxon>Kitasatosporales</taxon>
        <taxon>Streptomycetaceae</taxon>
        <taxon>Streptomyces</taxon>
    </lineage>
</organism>
<dbReference type="Proteomes" id="UP001432251">
    <property type="component" value="Chromosome"/>
</dbReference>
<accession>A0ACD5A5H1</accession>
<reference evidence="1" key="1">
    <citation type="journal article" date="2025" name="Int. J. Syst. Evol. Microbiol.">
        <title>Streptomyces citrinus sp. nov., with yellow diffusible pigment.</title>
        <authorList>
            <person name="He Y."/>
            <person name="Yang E."/>
            <person name="Xu J."/>
            <person name="Sun Y."/>
            <person name="Sun L."/>
        </authorList>
    </citation>
    <scope>NUCLEOTIDE SEQUENCE</scope>
    <source>
        <strain evidence="1">Q6</strain>
    </source>
</reference>
<evidence type="ECO:0000313" key="2">
    <source>
        <dbReference type="Proteomes" id="UP001432251"/>
    </source>
</evidence>
<keyword evidence="2" id="KW-1185">Reference proteome</keyword>
<name>A0ACD5A5H1_9ACTN</name>
<gene>
    <name evidence="1" type="ORF">V2W30_02645</name>
</gene>
<sequence>MSRTPKSREAAMTTIRPGRRLRGNPLSRRSDVLEAWAALLLGVLGFLVAPVAGAASGWSAHADAVHQARVEAADRHFVRARLVEDAPAAVPAANGAELNQTYPVRVRWTDGGGRPVTARSSVQAGLDRGSAVTVWLDSRGAVTKAPMDTGDIWTHTFAAVFLVTVTTAALAGVALVVLRRVLRRGRLAAWEREWARVGPGWCRRPA</sequence>
<proteinExistence type="predicted"/>
<dbReference type="EMBL" id="CP146022">
    <property type="protein sequence ID" value="WWQ62369.1"/>
    <property type="molecule type" value="Genomic_DNA"/>
</dbReference>